<name>A0A9P6UJ17_9FUNG</name>
<keyword evidence="2" id="KW-0812">Transmembrane</keyword>
<feature type="transmembrane region" description="Helical" evidence="2">
    <location>
        <begin position="44"/>
        <end position="62"/>
    </location>
</feature>
<evidence type="ECO:0000259" key="3">
    <source>
        <dbReference type="Pfam" id="PF24357"/>
    </source>
</evidence>
<feature type="non-terminal residue" evidence="4">
    <location>
        <position position="1"/>
    </location>
</feature>
<dbReference type="InterPro" id="IPR056227">
    <property type="entry name" value="TMD0_ABC"/>
</dbReference>
<feature type="domain" description="ABC transporter TMD0" evidence="3">
    <location>
        <begin position="5"/>
        <end position="115"/>
    </location>
</feature>
<evidence type="ECO:0000313" key="4">
    <source>
        <dbReference type="EMBL" id="KAG0304567.1"/>
    </source>
</evidence>
<dbReference type="Pfam" id="PF24357">
    <property type="entry name" value="TMD0_ABC"/>
    <property type="match status" value="1"/>
</dbReference>
<gene>
    <name evidence="4" type="ORF">BGZ99_002349</name>
</gene>
<feature type="transmembrane region" description="Helical" evidence="2">
    <location>
        <begin position="74"/>
        <end position="93"/>
    </location>
</feature>
<accession>A0A9P6UJ17</accession>
<feature type="transmembrane region" description="Helical" evidence="2">
    <location>
        <begin position="12"/>
        <end position="32"/>
    </location>
</feature>
<feature type="non-terminal residue" evidence="4">
    <location>
        <position position="117"/>
    </location>
</feature>
<proteinExistence type="predicted"/>
<sequence length="117" mass="13282">SIIDPCFQNIYLLTFPAAFALVLFVFRLYWLSRHGKPHNFGRTAWIYWPSQALMASSCAILLTELVAPDAHLDLPAKLATIFMLLAWALAMMLNRLESKYSIRASDVILSYYIAALL</sequence>
<evidence type="ECO:0000256" key="1">
    <source>
        <dbReference type="ARBA" id="ARBA00004141"/>
    </source>
</evidence>
<dbReference type="AlphaFoldDB" id="A0A9P6UJ17"/>
<comment type="caution">
    <text evidence="4">The sequence shown here is derived from an EMBL/GenBank/DDBJ whole genome shotgun (WGS) entry which is preliminary data.</text>
</comment>
<dbReference type="EMBL" id="JAAAIP010001698">
    <property type="protein sequence ID" value="KAG0304567.1"/>
    <property type="molecule type" value="Genomic_DNA"/>
</dbReference>
<dbReference type="Proteomes" id="UP000738325">
    <property type="component" value="Unassembled WGS sequence"/>
</dbReference>
<reference evidence="4" key="1">
    <citation type="journal article" date="2020" name="Fungal Divers.">
        <title>Resolving the Mortierellaceae phylogeny through synthesis of multi-gene phylogenetics and phylogenomics.</title>
        <authorList>
            <person name="Vandepol N."/>
            <person name="Liber J."/>
            <person name="Desiro A."/>
            <person name="Na H."/>
            <person name="Kennedy M."/>
            <person name="Barry K."/>
            <person name="Grigoriev I.V."/>
            <person name="Miller A.N."/>
            <person name="O'Donnell K."/>
            <person name="Stajich J.E."/>
            <person name="Bonito G."/>
        </authorList>
    </citation>
    <scope>NUCLEOTIDE SEQUENCE</scope>
    <source>
        <strain evidence="4">REB-010B</strain>
    </source>
</reference>
<keyword evidence="2" id="KW-0472">Membrane</keyword>
<protein>
    <recommendedName>
        <fullName evidence="3">ABC transporter TMD0 domain-containing protein</fullName>
    </recommendedName>
</protein>
<dbReference type="OrthoDB" id="2439903at2759"/>
<keyword evidence="5" id="KW-1185">Reference proteome</keyword>
<keyword evidence="2" id="KW-1133">Transmembrane helix</keyword>
<organism evidence="4 5">
    <name type="scientific">Dissophora globulifera</name>
    <dbReference type="NCBI Taxonomy" id="979702"/>
    <lineage>
        <taxon>Eukaryota</taxon>
        <taxon>Fungi</taxon>
        <taxon>Fungi incertae sedis</taxon>
        <taxon>Mucoromycota</taxon>
        <taxon>Mortierellomycotina</taxon>
        <taxon>Mortierellomycetes</taxon>
        <taxon>Mortierellales</taxon>
        <taxon>Mortierellaceae</taxon>
        <taxon>Dissophora</taxon>
    </lineage>
</organism>
<evidence type="ECO:0000313" key="5">
    <source>
        <dbReference type="Proteomes" id="UP000738325"/>
    </source>
</evidence>
<evidence type="ECO:0000256" key="2">
    <source>
        <dbReference type="SAM" id="Phobius"/>
    </source>
</evidence>
<comment type="subcellular location">
    <subcellularLocation>
        <location evidence="1">Membrane</location>
        <topology evidence="1">Multi-pass membrane protein</topology>
    </subcellularLocation>
</comment>
<dbReference type="GO" id="GO:0016020">
    <property type="term" value="C:membrane"/>
    <property type="evidence" value="ECO:0007669"/>
    <property type="project" value="UniProtKB-SubCell"/>
</dbReference>